<dbReference type="InterPro" id="IPR015424">
    <property type="entry name" value="PyrdxlP-dep_Trfase"/>
</dbReference>
<dbReference type="Pfam" id="PF00155">
    <property type="entry name" value="Aminotran_1_2"/>
    <property type="match status" value="1"/>
</dbReference>
<dbReference type="InterPro" id="IPR015421">
    <property type="entry name" value="PyrdxlP-dep_Trfase_major"/>
</dbReference>
<dbReference type="InterPro" id="IPR050596">
    <property type="entry name" value="AspAT/PAT-like"/>
</dbReference>
<reference evidence="7" key="1">
    <citation type="journal article" date="2014" name="Front. Microbiol.">
        <title>High frequency of phylogenetically diverse reductive dehalogenase-homologous genes in deep subseafloor sedimentary metagenomes.</title>
        <authorList>
            <person name="Kawai M."/>
            <person name="Futagami T."/>
            <person name="Toyoda A."/>
            <person name="Takaki Y."/>
            <person name="Nishi S."/>
            <person name="Hori S."/>
            <person name="Arai W."/>
            <person name="Tsubouchi T."/>
            <person name="Morono Y."/>
            <person name="Uchiyama I."/>
            <person name="Ito T."/>
            <person name="Fujiyama A."/>
            <person name="Inagaki F."/>
            <person name="Takami H."/>
        </authorList>
    </citation>
    <scope>NUCLEOTIDE SEQUENCE</scope>
    <source>
        <strain evidence="7">Expedition CK06-06</strain>
    </source>
</reference>
<organism evidence="7">
    <name type="scientific">marine sediment metagenome</name>
    <dbReference type="NCBI Taxonomy" id="412755"/>
    <lineage>
        <taxon>unclassified sequences</taxon>
        <taxon>metagenomes</taxon>
        <taxon>ecological metagenomes</taxon>
    </lineage>
</organism>
<evidence type="ECO:0000256" key="4">
    <source>
        <dbReference type="ARBA" id="ARBA00022679"/>
    </source>
</evidence>
<dbReference type="SUPFAM" id="SSF53383">
    <property type="entry name" value="PLP-dependent transferases"/>
    <property type="match status" value="1"/>
</dbReference>
<dbReference type="GO" id="GO:0006520">
    <property type="term" value="P:amino acid metabolic process"/>
    <property type="evidence" value="ECO:0007669"/>
    <property type="project" value="InterPro"/>
</dbReference>
<dbReference type="EMBL" id="BART01031290">
    <property type="protein sequence ID" value="GAH12760.1"/>
    <property type="molecule type" value="Genomic_DNA"/>
</dbReference>
<accession>X1DX22</accession>
<comment type="cofactor">
    <cofactor evidence="1">
        <name>pyridoxal 5'-phosphate</name>
        <dbReference type="ChEBI" id="CHEBI:597326"/>
    </cofactor>
</comment>
<feature type="domain" description="Aminotransferase class I/classII large" evidence="6">
    <location>
        <begin position="1"/>
        <end position="132"/>
    </location>
</feature>
<dbReference type="GO" id="GO:0030170">
    <property type="term" value="F:pyridoxal phosphate binding"/>
    <property type="evidence" value="ECO:0007669"/>
    <property type="project" value="InterPro"/>
</dbReference>
<dbReference type="Gene3D" id="3.40.640.10">
    <property type="entry name" value="Type I PLP-dependent aspartate aminotransferase-like (Major domain)"/>
    <property type="match status" value="1"/>
</dbReference>
<keyword evidence="5" id="KW-0663">Pyridoxal phosphate</keyword>
<dbReference type="InterPro" id="IPR015422">
    <property type="entry name" value="PyrdxlP-dep_Trfase_small"/>
</dbReference>
<sequence length="151" mass="17043">GWRIGYAVFPDKLREKFFKLQQHINTNTCTFVQKGAIAALDGDKNYIMTYNNKLKERAMIINYVLKSQSIVGCVLPKGGLFAFLNISKSGMNSNDFAANLIEEKHVATTPGIAFGKDWDDYIRISLATNKEDIYLGLKLICDFAESQLKKH</sequence>
<dbReference type="InterPro" id="IPR004839">
    <property type="entry name" value="Aminotransferase_I/II_large"/>
</dbReference>
<keyword evidence="3" id="KW-0032">Aminotransferase</keyword>
<evidence type="ECO:0000313" key="7">
    <source>
        <dbReference type="EMBL" id="GAH12760.1"/>
    </source>
</evidence>
<evidence type="ECO:0000256" key="2">
    <source>
        <dbReference type="ARBA" id="ARBA00007441"/>
    </source>
</evidence>
<dbReference type="AlphaFoldDB" id="X1DX22"/>
<dbReference type="Gene3D" id="3.90.1150.10">
    <property type="entry name" value="Aspartate Aminotransferase, domain 1"/>
    <property type="match status" value="1"/>
</dbReference>
<feature type="non-terminal residue" evidence="7">
    <location>
        <position position="1"/>
    </location>
</feature>
<dbReference type="PANTHER" id="PTHR46383:SF1">
    <property type="entry name" value="ASPARTATE AMINOTRANSFERASE"/>
    <property type="match status" value="1"/>
</dbReference>
<evidence type="ECO:0000256" key="1">
    <source>
        <dbReference type="ARBA" id="ARBA00001933"/>
    </source>
</evidence>
<comment type="caution">
    <text evidence="7">The sequence shown here is derived from an EMBL/GenBank/DDBJ whole genome shotgun (WGS) entry which is preliminary data.</text>
</comment>
<comment type="similarity">
    <text evidence="2">Belongs to the class-I pyridoxal-phosphate-dependent aminotransferase family.</text>
</comment>
<evidence type="ECO:0000256" key="5">
    <source>
        <dbReference type="ARBA" id="ARBA00022898"/>
    </source>
</evidence>
<dbReference type="CDD" id="cd00609">
    <property type="entry name" value="AAT_like"/>
    <property type="match status" value="1"/>
</dbReference>
<evidence type="ECO:0000256" key="3">
    <source>
        <dbReference type="ARBA" id="ARBA00022576"/>
    </source>
</evidence>
<gene>
    <name evidence="7" type="ORF">S01H4_54382</name>
</gene>
<proteinExistence type="inferred from homology"/>
<dbReference type="GO" id="GO:0008483">
    <property type="term" value="F:transaminase activity"/>
    <property type="evidence" value="ECO:0007669"/>
    <property type="project" value="UniProtKB-KW"/>
</dbReference>
<keyword evidence="4" id="KW-0808">Transferase</keyword>
<evidence type="ECO:0000259" key="6">
    <source>
        <dbReference type="Pfam" id="PF00155"/>
    </source>
</evidence>
<dbReference type="PANTHER" id="PTHR46383">
    <property type="entry name" value="ASPARTATE AMINOTRANSFERASE"/>
    <property type="match status" value="1"/>
</dbReference>
<name>X1DX22_9ZZZZ</name>
<protein>
    <recommendedName>
        <fullName evidence="6">Aminotransferase class I/classII large domain-containing protein</fullName>
    </recommendedName>
</protein>